<sequence>MFFGAMAWALVAVYVSFGYGLADNGDYGRIMKPFASMPLGFNENWPEPGSDAYKVRFWTFWYPDWKPGAEGGNLVQSSAWALWWPGVALDRALFSDGIRHLPIVGLPLKALLLGVLCLVGRGLVRRYGVAGGLLTLVIAWVMFDVASLGYLNTFYQESAQVVGCALLAVALAWWASREPSVRWRSAIYPLCAAFLISTSKNASFHVVALVAFVLAAYTVRDSTNRNRERLTALVLALIGCLAAGVAFNYARGTADMVLDTKMHSFFAGVMTVSKDPKPHFRAEGLPDDALKCIGESAYSQIGRQCRGDYAEKLGYGATIRAVMREPSMIWPLAVAGADGLHVATPFAHRRTPQYSAMDMNGSALAAWSAFKETHLPRGAAAVLSLGAVVVVSILLFLRGYSHVLFAGLFAMIASVELVVAILGAGKIDLDKHLFLANISVDYLLVFCVLGVAEKWRRTSLTRFAAPVGVVAKSGS</sequence>
<dbReference type="RefSeq" id="WP_206253271.1">
    <property type="nucleotide sequence ID" value="NZ_CP071060.1"/>
</dbReference>
<keyword evidence="1" id="KW-1133">Transmembrane helix</keyword>
<feature type="transmembrane region" description="Helical" evidence="1">
    <location>
        <begin position="129"/>
        <end position="151"/>
    </location>
</feature>
<evidence type="ECO:0000313" key="3">
    <source>
        <dbReference type="Proteomes" id="UP000663570"/>
    </source>
</evidence>
<reference evidence="2 3" key="1">
    <citation type="submission" date="2021-02" db="EMBL/GenBank/DDBJ databases">
        <title>Niveibacterium changnyeongensis HC41.</title>
        <authorList>
            <person name="Kang M."/>
        </authorList>
    </citation>
    <scope>NUCLEOTIDE SEQUENCE [LARGE SCALE GENOMIC DNA]</scope>
    <source>
        <strain evidence="2 3">HC41</strain>
    </source>
</reference>
<feature type="transmembrane region" description="Helical" evidence="1">
    <location>
        <begin position="404"/>
        <end position="427"/>
    </location>
</feature>
<keyword evidence="1" id="KW-0812">Transmembrane</keyword>
<organism evidence="2 3">
    <name type="scientific">Niveibacterium microcysteis</name>
    <dbReference type="NCBI Taxonomy" id="2811415"/>
    <lineage>
        <taxon>Bacteria</taxon>
        <taxon>Pseudomonadati</taxon>
        <taxon>Pseudomonadota</taxon>
        <taxon>Betaproteobacteria</taxon>
        <taxon>Rhodocyclales</taxon>
        <taxon>Rhodocyclaceae</taxon>
        <taxon>Niveibacterium</taxon>
    </lineage>
</organism>
<feature type="transmembrane region" description="Helical" evidence="1">
    <location>
        <begin position="158"/>
        <end position="175"/>
    </location>
</feature>
<feature type="transmembrane region" description="Helical" evidence="1">
    <location>
        <begin position="187"/>
        <end position="218"/>
    </location>
</feature>
<accession>A0ABX7M2J2</accession>
<feature type="transmembrane region" description="Helical" evidence="1">
    <location>
        <begin position="230"/>
        <end position="250"/>
    </location>
</feature>
<feature type="transmembrane region" description="Helical" evidence="1">
    <location>
        <begin position="433"/>
        <end position="452"/>
    </location>
</feature>
<gene>
    <name evidence="2" type="ORF">JY500_13900</name>
</gene>
<name>A0ABX7M2J2_9RHOO</name>
<feature type="transmembrane region" description="Helical" evidence="1">
    <location>
        <begin position="101"/>
        <end position="123"/>
    </location>
</feature>
<feature type="transmembrane region" description="Helical" evidence="1">
    <location>
        <begin position="6"/>
        <end position="22"/>
    </location>
</feature>
<evidence type="ECO:0008006" key="4">
    <source>
        <dbReference type="Google" id="ProtNLM"/>
    </source>
</evidence>
<dbReference type="Proteomes" id="UP000663570">
    <property type="component" value="Chromosome"/>
</dbReference>
<keyword evidence="3" id="KW-1185">Reference proteome</keyword>
<keyword evidence="1" id="KW-0472">Membrane</keyword>
<feature type="transmembrane region" description="Helical" evidence="1">
    <location>
        <begin position="378"/>
        <end position="397"/>
    </location>
</feature>
<protein>
    <recommendedName>
        <fullName evidence="4">Glycosyltransferase RgtA/B/C/D-like domain-containing protein</fullName>
    </recommendedName>
</protein>
<proteinExistence type="predicted"/>
<evidence type="ECO:0000256" key="1">
    <source>
        <dbReference type="SAM" id="Phobius"/>
    </source>
</evidence>
<dbReference type="EMBL" id="CP071060">
    <property type="protein sequence ID" value="QSI75584.1"/>
    <property type="molecule type" value="Genomic_DNA"/>
</dbReference>
<evidence type="ECO:0000313" key="2">
    <source>
        <dbReference type="EMBL" id="QSI75584.1"/>
    </source>
</evidence>